<dbReference type="SUPFAM" id="SSF103506">
    <property type="entry name" value="Mitochondrial carrier"/>
    <property type="match status" value="1"/>
</dbReference>
<reference evidence="5" key="1">
    <citation type="journal article" date="2023" name="Commun. Biol.">
        <title>Genome analysis of Parmales, the sister group of diatoms, reveals the evolutionary specialization of diatoms from phago-mixotrophs to photoautotrophs.</title>
        <authorList>
            <person name="Ban H."/>
            <person name="Sato S."/>
            <person name="Yoshikawa S."/>
            <person name="Yamada K."/>
            <person name="Nakamura Y."/>
            <person name="Ichinomiya M."/>
            <person name="Sato N."/>
            <person name="Blanc-Mathieu R."/>
            <person name="Endo H."/>
            <person name="Kuwata A."/>
            <person name="Ogata H."/>
        </authorList>
    </citation>
    <scope>NUCLEOTIDE SEQUENCE [LARGE SCALE GENOMIC DNA]</scope>
    <source>
        <strain evidence="5">NIES 3700</strain>
    </source>
</reference>
<protein>
    <submittedName>
        <fullName evidence="4">Uncharacterized protein</fullName>
    </submittedName>
</protein>
<name>A0A9W6ZMN4_9STRA</name>
<dbReference type="EMBL" id="BRXW01000420">
    <property type="protein sequence ID" value="GMH52735.1"/>
    <property type="molecule type" value="Genomic_DNA"/>
</dbReference>
<comment type="subcellular location">
    <subcellularLocation>
        <location evidence="1">Membrane</location>
    </subcellularLocation>
</comment>
<dbReference type="InterPro" id="IPR023395">
    <property type="entry name" value="MCP_dom_sf"/>
</dbReference>
<gene>
    <name evidence="4" type="ORF">TrLO_g8685</name>
</gene>
<dbReference type="GO" id="GO:0016020">
    <property type="term" value="C:membrane"/>
    <property type="evidence" value="ECO:0007669"/>
    <property type="project" value="UniProtKB-SubCell"/>
</dbReference>
<dbReference type="Gene3D" id="1.50.40.10">
    <property type="entry name" value="Mitochondrial carrier domain"/>
    <property type="match status" value="1"/>
</dbReference>
<evidence type="ECO:0000313" key="5">
    <source>
        <dbReference type="Proteomes" id="UP001165122"/>
    </source>
</evidence>
<keyword evidence="5" id="KW-1185">Reference proteome</keyword>
<comment type="caution">
    <text evidence="4">The sequence shown here is derived from an EMBL/GenBank/DDBJ whole genome shotgun (WGS) entry which is preliminary data.</text>
</comment>
<proteinExistence type="predicted"/>
<organism evidence="4 5">
    <name type="scientific">Triparma laevis f. longispina</name>
    <dbReference type="NCBI Taxonomy" id="1714387"/>
    <lineage>
        <taxon>Eukaryota</taxon>
        <taxon>Sar</taxon>
        <taxon>Stramenopiles</taxon>
        <taxon>Ochrophyta</taxon>
        <taxon>Bolidophyceae</taxon>
        <taxon>Parmales</taxon>
        <taxon>Triparmaceae</taxon>
        <taxon>Triparma</taxon>
    </lineage>
</organism>
<evidence type="ECO:0000313" key="4">
    <source>
        <dbReference type="EMBL" id="GMH52735.1"/>
    </source>
</evidence>
<dbReference type="Proteomes" id="UP001165122">
    <property type="component" value="Unassembled WGS sequence"/>
</dbReference>
<evidence type="ECO:0000256" key="3">
    <source>
        <dbReference type="ARBA" id="ARBA00023136"/>
    </source>
</evidence>
<keyword evidence="2" id="KW-0812">Transmembrane</keyword>
<dbReference type="AlphaFoldDB" id="A0A9W6ZMN4"/>
<evidence type="ECO:0000256" key="2">
    <source>
        <dbReference type="ARBA" id="ARBA00022692"/>
    </source>
</evidence>
<evidence type="ECO:0000256" key="1">
    <source>
        <dbReference type="ARBA" id="ARBA00004370"/>
    </source>
</evidence>
<sequence length="172" mass="18984">MFGGGLYSAAATPTQNFVRNGETPTFKSLVWYRGIHLTMSRDVIGFGLYFMTYTYAHDKLSTMWSASSDEDILERGGWETATLSDLGNRLSVACASGALAPGAGYLWRSPLDNLYKIHMGWRDPAEKSFSAKRFLTSPRGLKAMALGALTWSAYEGVIMGCHKYDSILNTIE</sequence>
<accession>A0A9W6ZMN4</accession>
<keyword evidence="3" id="KW-0472">Membrane</keyword>
<dbReference type="OrthoDB" id="10595110at2759"/>